<gene>
    <name evidence="1" type="ORF">HPO_07412</name>
</gene>
<sequence>MTTGTSRRIPRADIQTNGRTEHIWALPVDQSFLETLLRDLFENHSEKLTFGPLIQGAAYELKAPGKPERITLNDGYLTVHWGGRGHFHLCIGSNYGALKGEGGGPELMVRRRTARAEFYRSLDKHGHPVSWGLRLFNGAGEPQIAVFLPNPFLTDDDQLAEENDFSRLALWEYLMQHYAGYGPDPLDRQGKGFRHG</sequence>
<dbReference type="STRING" id="1280954.HPO_07412"/>
<dbReference type="PATRIC" id="fig|1280954.3.peg.1504"/>
<evidence type="ECO:0000313" key="2">
    <source>
        <dbReference type="Proteomes" id="UP000027100"/>
    </source>
</evidence>
<organism evidence="1 2">
    <name type="scientific">Hyphomonas polymorpha PS728</name>
    <dbReference type="NCBI Taxonomy" id="1280954"/>
    <lineage>
        <taxon>Bacteria</taxon>
        <taxon>Pseudomonadati</taxon>
        <taxon>Pseudomonadota</taxon>
        <taxon>Alphaproteobacteria</taxon>
        <taxon>Hyphomonadales</taxon>
        <taxon>Hyphomonadaceae</taxon>
        <taxon>Hyphomonas</taxon>
    </lineage>
</organism>
<protein>
    <submittedName>
        <fullName evidence="1">Uncharacterized protein</fullName>
    </submittedName>
</protein>
<name>A0A062V9R8_9PROT</name>
<dbReference type="AlphaFoldDB" id="A0A062V9R8"/>
<dbReference type="RefSeq" id="WP_035596437.1">
    <property type="nucleotide sequence ID" value="NZ_ARYM01000007.1"/>
</dbReference>
<dbReference type="eggNOG" id="COG3411">
    <property type="taxonomic scope" value="Bacteria"/>
</dbReference>
<dbReference type="InterPro" id="IPR056093">
    <property type="entry name" value="DUF7676"/>
</dbReference>
<proteinExistence type="predicted"/>
<dbReference type="Proteomes" id="UP000027100">
    <property type="component" value="Unassembled WGS sequence"/>
</dbReference>
<keyword evidence="2" id="KW-1185">Reference proteome</keyword>
<reference evidence="1 2" key="1">
    <citation type="journal article" date="2014" name="Antonie Van Leeuwenhoek">
        <title>Hyphomonas beringensis sp. nov. and Hyphomonas chukchiensis sp. nov., isolated from surface seawater of the Bering Sea and Chukchi Sea.</title>
        <authorList>
            <person name="Li C."/>
            <person name="Lai Q."/>
            <person name="Li G."/>
            <person name="Dong C."/>
            <person name="Wang J."/>
            <person name="Liao Y."/>
            <person name="Shao Z."/>
        </authorList>
    </citation>
    <scope>NUCLEOTIDE SEQUENCE [LARGE SCALE GENOMIC DNA]</scope>
    <source>
        <strain evidence="1 2">PS728</strain>
    </source>
</reference>
<dbReference type="EMBL" id="ARYM01000007">
    <property type="protein sequence ID" value="KCZ99036.1"/>
    <property type="molecule type" value="Genomic_DNA"/>
</dbReference>
<dbReference type="OrthoDB" id="9800692at2"/>
<comment type="caution">
    <text evidence="1">The sequence shown here is derived from an EMBL/GenBank/DDBJ whole genome shotgun (WGS) entry which is preliminary data.</text>
</comment>
<evidence type="ECO:0000313" key="1">
    <source>
        <dbReference type="EMBL" id="KCZ99036.1"/>
    </source>
</evidence>
<dbReference type="Pfam" id="PF24724">
    <property type="entry name" value="DUF7676"/>
    <property type="match status" value="1"/>
</dbReference>
<accession>A0A062V9R8</accession>